<evidence type="ECO:0000313" key="2">
    <source>
        <dbReference type="Proteomes" id="UP000094056"/>
    </source>
</evidence>
<dbReference type="NCBIfam" id="TIGR02436">
    <property type="entry name" value="four helix bundle protein"/>
    <property type="match status" value="1"/>
</dbReference>
<name>A0A1E3X4F1_9BACT</name>
<reference evidence="1 2" key="1">
    <citation type="submission" date="2016-07" db="EMBL/GenBank/DDBJ databases">
        <title>Draft genome of Scalindua rubra, obtained from a brine-seawater interface in the Red Sea, sheds light on salt adaptation in anammox bacteria.</title>
        <authorList>
            <person name="Speth D.R."/>
            <person name="Lagkouvardos I."/>
            <person name="Wang Y."/>
            <person name="Qian P.-Y."/>
            <person name="Dutilh B.E."/>
            <person name="Jetten M.S."/>
        </authorList>
    </citation>
    <scope>NUCLEOTIDE SEQUENCE [LARGE SCALE GENOMIC DNA]</scope>
    <source>
        <strain evidence="1">BSI-1</strain>
    </source>
</reference>
<accession>A0A1E3X4F1</accession>
<organism evidence="1 2">
    <name type="scientific">Candidatus Scalindua rubra</name>
    <dbReference type="NCBI Taxonomy" id="1872076"/>
    <lineage>
        <taxon>Bacteria</taxon>
        <taxon>Pseudomonadati</taxon>
        <taxon>Planctomycetota</taxon>
        <taxon>Candidatus Brocadiia</taxon>
        <taxon>Candidatus Brocadiales</taxon>
        <taxon>Candidatus Scalinduaceae</taxon>
        <taxon>Candidatus Scalindua</taxon>
    </lineage>
</organism>
<dbReference type="Gene3D" id="1.20.1440.60">
    <property type="entry name" value="23S rRNA-intervening sequence"/>
    <property type="match status" value="1"/>
</dbReference>
<dbReference type="CDD" id="cd16377">
    <property type="entry name" value="23S_rRNA_IVP_like"/>
    <property type="match status" value="1"/>
</dbReference>
<dbReference type="InterPro" id="IPR012657">
    <property type="entry name" value="23S_rRNA-intervening_sequence"/>
</dbReference>
<dbReference type="PANTHER" id="PTHR38471">
    <property type="entry name" value="FOUR HELIX BUNDLE PROTEIN"/>
    <property type="match status" value="1"/>
</dbReference>
<evidence type="ECO:0000313" key="1">
    <source>
        <dbReference type="EMBL" id="ODS30429.1"/>
    </source>
</evidence>
<dbReference type="Proteomes" id="UP000094056">
    <property type="component" value="Unassembled WGS sequence"/>
</dbReference>
<protein>
    <submittedName>
        <fullName evidence="1">Uncharacterized protein</fullName>
    </submittedName>
</protein>
<dbReference type="InterPro" id="IPR036583">
    <property type="entry name" value="23S_rRNA_IVS_sf"/>
</dbReference>
<comment type="caution">
    <text evidence="1">The sequence shown here is derived from an EMBL/GenBank/DDBJ whole genome shotgun (WGS) entry which is preliminary data.</text>
</comment>
<dbReference type="EMBL" id="MAYW01000226">
    <property type="protein sequence ID" value="ODS30429.1"/>
    <property type="molecule type" value="Genomic_DNA"/>
</dbReference>
<dbReference type="PANTHER" id="PTHR38471:SF2">
    <property type="entry name" value="FOUR HELIX BUNDLE PROTEIN"/>
    <property type="match status" value="1"/>
</dbReference>
<sequence>MRGHRDLKVYQSAYRLAMEIFNESKIFPKEERYSLTDQIRRSSRSVAANIAEGYRKRRYPNMFVSKMADADSEATETQVWLDFACDCDYLSQERRDMLVSGYEEVGRMLGSMMSVPEKFKI</sequence>
<proteinExistence type="predicted"/>
<dbReference type="Pfam" id="PF05635">
    <property type="entry name" value="23S_rRNA_IVP"/>
    <property type="match status" value="1"/>
</dbReference>
<dbReference type="SUPFAM" id="SSF158446">
    <property type="entry name" value="IVS-encoded protein-like"/>
    <property type="match status" value="1"/>
</dbReference>
<gene>
    <name evidence="1" type="ORF">SCARUB_04461</name>
</gene>
<dbReference type="AlphaFoldDB" id="A0A1E3X4F1"/>
<dbReference type="PATRIC" id="fig|1872076.5.peg.5348"/>